<proteinExistence type="predicted"/>
<comment type="caution">
    <text evidence="1">The sequence shown here is derived from an EMBL/GenBank/DDBJ whole genome shotgun (WGS) entry which is preliminary data.</text>
</comment>
<evidence type="ECO:0000313" key="2">
    <source>
        <dbReference type="Proteomes" id="UP000593565"/>
    </source>
</evidence>
<gene>
    <name evidence="1" type="ORF">AMELA_G00000560</name>
</gene>
<feature type="non-terminal residue" evidence="1">
    <location>
        <position position="108"/>
    </location>
</feature>
<evidence type="ECO:0000313" key="1">
    <source>
        <dbReference type="EMBL" id="KAF4093298.1"/>
    </source>
</evidence>
<dbReference type="Proteomes" id="UP000593565">
    <property type="component" value="Unassembled WGS sequence"/>
</dbReference>
<organism evidence="1 2">
    <name type="scientific">Ameiurus melas</name>
    <name type="common">Black bullhead</name>
    <name type="synonym">Silurus melas</name>
    <dbReference type="NCBI Taxonomy" id="219545"/>
    <lineage>
        <taxon>Eukaryota</taxon>
        <taxon>Metazoa</taxon>
        <taxon>Chordata</taxon>
        <taxon>Craniata</taxon>
        <taxon>Vertebrata</taxon>
        <taxon>Euteleostomi</taxon>
        <taxon>Actinopterygii</taxon>
        <taxon>Neopterygii</taxon>
        <taxon>Teleostei</taxon>
        <taxon>Ostariophysi</taxon>
        <taxon>Siluriformes</taxon>
        <taxon>Ictaluridae</taxon>
        <taxon>Ameiurus</taxon>
    </lineage>
</organism>
<name>A0A7J6BHR0_AMEME</name>
<sequence length="108" mass="12524">MSLIPEVYREKTCDISRFSLCSTTLCVLPDHLGVWCCFCFSLSLSLSVCRSHSTPPLQLSLSACPSLIPDVQEMYFYNNNKKKNEEEEEIYFPSLSCEYFMYIVYKMS</sequence>
<reference evidence="1 2" key="1">
    <citation type="submission" date="2020-02" db="EMBL/GenBank/DDBJ databases">
        <title>A chromosome-scale genome assembly of the black bullhead catfish (Ameiurus melas).</title>
        <authorList>
            <person name="Wen M."/>
            <person name="Zham M."/>
            <person name="Cabau C."/>
            <person name="Klopp C."/>
            <person name="Donnadieu C."/>
            <person name="Roques C."/>
            <person name="Bouchez O."/>
            <person name="Lampietro C."/>
            <person name="Jouanno E."/>
            <person name="Herpin A."/>
            <person name="Louis A."/>
            <person name="Berthelot C."/>
            <person name="Parey E."/>
            <person name="Roest-Crollius H."/>
            <person name="Braasch I."/>
            <person name="Postlethwait J."/>
            <person name="Robinson-Rechavi M."/>
            <person name="Echchiki A."/>
            <person name="Begum T."/>
            <person name="Montfort J."/>
            <person name="Schartl M."/>
            <person name="Bobe J."/>
            <person name="Guiguen Y."/>
        </authorList>
    </citation>
    <scope>NUCLEOTIDE SEQUENCE [LARGE SCALE GENOMIC DNA]</scope>
    <source>
        <strain evidence="1">M_S1</strain>
        <tissue evidence="1">Blood</tissue>
    </source>
</reference>
<dbReference type="AlphaFoldDB" id="A0A7J6BHR0"/>
<dbReference type="EMBL" id="JAAGNN010000001">
    <property type="protein sequence ID" value="KAF4093298.1"/>
    <property type="molecule type" value="Genomic_DNA"/>
</dbReference>
<protein>
    <submittedName>
        <fullName evidence="1">Uncharacterized protein</fullName>
    </submittedName>
</protein>
<keyword evidence="2" id="KW-1185">Reference proteome</keyword>
<accession>A0A7J6BHR0</accession>